<name>A0ABV5Z719_9GAMM</name>
<reference evidence="1 2" key="1">
    <citation type="submission" date="2024-09" db="EMBL/GenBank/DDBJ databases">
        <authorList>
            <person name="Sun Q."/>
            <person name="Mori K."/>
        </authorList>
    </citation>
    <scope>NUCLEOTIDE SEQUENCE [LARGE SCALE GENOMIC DNA]</scope>
    <source>
        <strain evidence="1 2">ATCC 51285</strain>
    </source>
</reference>
<dbReference type="Proteomes" id="UP001589628">
    <property type="component" value="Unassembled WGS sequence"/>
</dbReference>
<keyword evidence="2" id="KW-1185">Reference proteome</keyword>
<dbReference type="RefSeq" id="WP_027313351.1">
    <property type="nucleotide sequence ID" value="NZ_JAUESS010000002.1"/>
</dbReference>
<evidence type="ECO:0000313" key="2">
    <source>
        <dbReference type="Proteomes" id="UP001589628"/>
    </source>
</evidence>
<gene>
    <name evidence="1" type="ORF">ACFFLH_01190</name>
</gene>
<dbReference type="EMBL" id="JBHLZN010000001">
    <property type="protein sequence ID" value="MFB9885025.1"/>
    <property type="molecule type" value="Genomic_DNA"/>
</dbReference>
<protein>
    <submittedName>
        <fullName evidence="1">Uncharacterized protein</fullName>
    </submittedName>
</protein>
<sequence length="141" mass="16447">MATYQVEQRVGNEWAPLWVMDASFLPRTFATAEAAEDALFRLRRQRFYTPAPLGHYRIVARQQQHWMLDYLRLYSRLQAPGLHPRHISRPATLDYGRNLLRLHLIRLHQEAGREIGWDEVQAYFAKQQEALVSPPPQALAG</sequence>
<organism evidence="1 2">
    <name type="scientific">Balneatrix alpica</name>
    <dbReference type="NCBI Taxonomy" id="75684"/>
    <lineage>
        <taxon>Bacteria</taxon>
        <taxon>Pseudomonadati</taxon>
        <taxon>Pseudomonadota</taxon>
        <taxon>Gammaproteobacteria</taxon>
        <taxon>Oceanospirillales</taxon>
        <taxon>Balneatrichaceae</taxon>
        <taxon>Balneatrix</taxon>
    </lineage>
</organism>
<proteinExistence type="predicted"/>
<evidence type="ECO:0000313" key="1">
    <source>
        <dbReference type="EMBL" id="MFB9885025.1"/>
    </source>
</evidence>
<comment type="caution">
    <text evidence="1">The sequence shown here is derived from an EMBL/GenBank/DDBJ whole genome shotgun (WGS) entry which is preliminary data.</text>
</comment>
<accession>A0ABV5Z719</accession>